<dbReference type="Proteomes" id="UP000316614">
    <property type="component" value="Chromosome"/>
</dbReference>
<evidence type="ECO:0000313" key="1">
    <source>
        <dbReference type="EMBL" id="QDH78736.1"/>
    </source>
</evidence>
<dbReference type="KEGG" id="echi:FKX85_06675"/>
<dbReference type="EMBL" id="CP041253">
    <property type="protein sequence ID" value="QDH78736.1"/>
    <property type="molecule type" value="Genomic_DNA"/>
</dbReference>
<evidence type="ECO:0000313" key="2">
    <source>
        <dbReference type="Proteomes" id="UP000316614"/>
    </source>
</evidence>
<sequence length="61" mass="7076">MSETSNYELIFSKLEAAKREQSESSGFEIEEFDLVDESIQELINIQKDMMSNDFNITFTTT</sequence>
<keyword evidence="2" id="KW-1185">Reference proteome</keyword>
<dbReference type="RefSeq" id="WP_141613990.1">
    <property type="nucleotide sequence ID" value="NZ_CP041253.1"/>
</dbReference>
<dbReference type="AlphaFoldDB" id="A0A514CFY3"/>
<accession>A0A514CFY3</accession>
<organism evidence="1 2">
    <name type="scientific">Echinicola soli</name>
    <dbReference type="NCBI Taxonomy" id="2591634"/>
    <lineage>
        <taxon>Bacteria</taxon>
        <taxon>Pseudomonadati</taxon>
        <taxon>Bacteroidota</taxon>
        <taxon>Cytophagia</taxon>
        <taxon>Cytophagales</taxon>
        <taxon>Cyclobacteriaceae</taxon>
        <taxon>Echinicola</taxon>
    </lineage>
</organism>
<name>A0A514CFY3_9BACT</name>
<reference evidence="1 2" key="1">
    <citation type="submission" date="2019-06" db="EMBL/GenBank/DDBJ databases">
        <title>Echinicola alkalisoli sp. nov. isolated from saline soil.</title>
        <authorList>
            <person name="Sun J.-Q."/>
            <person name="Xu L."/>
        </authorList>
    </citation>
    <scope>NUCLEOTIDE SEQUENCE [LARGE SCALE GENOMIC DNA]</scope>
    <source>
        <strain evidence="1 2">LN3S3</strain>
    </source>
</reference>
<proteinExistence type="predicted"/>
<gene>
    <name evidence="1" type="ORF">FKX85_06675</name>
</gene>
<protein>
    <submittedName>
        <fullName evidence="1">Uncharacterized protein</fullName>
    </submittedName>
</protein>